<evidence type="ECO:0000256" key="3">
    <source>
        <dbReference type="ARBA" id="ARBA00017473"/>
    </source>
</evidence>
<dbReference type="HAMAP" id="MF_00061">
    <property type="entry name" value="IspE"/>
    <property type="match status" value="1"/>
</dbReference>
<keyword evidence="5 10" id="KW-0547">Nucleotide-binding</keyword>
<evidence type="ECO:0000313" key="14">
    <source>
        <dbReference type="Proteomes" id="UP001595799"/>
    </source>
</evidence>
<gene>
    <name evidence="10" type="primary">ispE</name>
    <name evidence="13" type="ORF">ACFOW6_03800</name>
</gene>
<dbReference type="InterPro" id="IPR036554">
    <property type="entry name" value="GHMP_kinase_C_sf"/>
</dbReference>
<dbReference type="InterPro" id="IPR013750">
    <property type="entry name" value="GHMP_kinase_C_dom"/>
</dbReference>
<comment type="caution">
    <text evidence="13">The sequence shown here is derived from an EMBL/GenBank/DDBJ whole genome shotgun (WGS) entry which is preliminary data.</text>
</comment>
<keyword evidence="6 10" id="KW-0418">Kinase</keyword>
<keyword evidence="7 10" id="KW-0067">ATP-binding</keyword>
<dbReference type="Proteomes" id="UP001595799">
    <property type="component" value="Unassembled WGS sequence"/>
</dbReference>
<comment type="similarity">
    <text evidence="1 10">Belongs to the GHMP kinase family. IspE subfamily.</text>
</comment>
<feature type="active site" evidence="10">
    <location>
        <position position="22"/>
    </location>
</feature>
<evidence type="ECO:0000256" key="5">
    <source>
        <dbReference type="ARBA" id="ARBA00022741"/>
    </source>
</evidence>
<comment type="catalytic activity">
    <reaction evidence="10">
        <text>4-CDP-2-C-methyl-D-erythritol + ATP = 4-CDP-2-C-methyl-D-erythritol 2-phosphate + ADP + H(+)</text>
        <dbReference type="Rhea" id="RHEA:18437"/>
        <dbReference type="ChEBI" id="CHEBI:15378"/>
        <dbReference type="ChEBI" id="CHEBI:30616"/>
        <dbReference type="ChEBI" id="CHEBI:57823"/>
        <dbReference type="ChEBI" id="CHEBI:57919"/>
        <dbReference type="ChEBI" id="CHEBI:456216"/>
        <dbReference type="EC" id="2.7.1.148"/>
    </reaction>
</comment>
<dbReference type="Gene3D" id="3.30.230.10">
    <property type="match status" value="1"/>
</dbReference>
<name>A0ABV8UHB8_9PROT</name>
<evidence type="ECO:0000259" key="11">
    <source>
        <dbReference type="Pfam" id="PF00288"/>
    </source>
</evidence>
<keyword evidence="8 10" id="KW-0414">Isoprene biosynthesis</keyword>
<sequence length="293" mass="31293">MTASAESLLRPTQVVRETAPAKVNLWLEITGRRADGYHLLDSLVVFADAADTLEARAAESFSLDITGPFAPTLRGEPREANLVSRAVEAFCRVTGRTPALSITLTKTLPVAAGLGGGSADAAATLRLLERLQGTRLPESIRRNLALELGADVPACLENRPLHMTGIGEQLALLPDLPDLQMLLVNPGVPVSTGAIFRLLAPPWSEAPEHPPGSGDADTLLEVLSKRRNDLEAPACTLAPEIAQTLGALRRTEGCALARMSGSGATCFAIYRNHGERAQAAEALRQRYPNWWIA</sequence>
<feature type="binding site" evidence="10">
    <location>
        <begin position="109"/>
        <end position="119"/>
    </location>
    <ligand>
        <name>ATP</name>
        <dbReference type="ChEBI" id="CHEBI:30616"/>
    </ligand>
</feature>
<feature type="domain" description="GHMP kinase C-terminal" evidence="12">
    <location>
        <begin position="229"/>
        <end position="289"/>
    </location>
</feature>
<keyword evidence="4 10" id="KW-0808">Transferase</keyword>
<evidence type="ECO:0000256" key="1">
    <source>
        <dbReference type="ARBA" id="ARBA00009684"/>
    </source>
</evidence>
<evidence type="ECO:0000256" key="10">
    <source>
        <dbReference type="HAMAP-Rule" id="MF_00061"/>
    </source>
</evidence>
<reference evidence="14" key="1">
    <citation type="journal article" date="2019" name="Int. J. Syst. Evol. Microbiol.">
        <title>The Global Catalogue of Microorganisms (GCM) 10K type strain sequencing project: providing services to taxonomists for standard genome sequencing and annotation.</title>
        <authorList>
            <consortium name="The Broad Institute Genomics Platform"/>
            <consortium name="The Broad Institute Genome Sequencing Center for Infectious Disease"/>
            <person name="Wu L."/>
            <person name="Ma J."/>
        </authorList>
    </citation>
    <scope>NUCLEOTIDE SEQUENCE [LARGE SCALE GENOMIC DNA]</scope>
    <source>
        <strain evidence="14">CECT 8472</strain>
    </source>
</reference>
<keyword evidence="14" id="KW-1185">Reference proteome</keyword>
<evidence type="ECO:0000256" key="2">
    <source>
        <dbReference type="ARBA" id="ARBA00012052"/>
    </source>
</evidence>
<dbReference type="PIRSF" id="PIRSF010376">
    <property type="entry name" value="IspE"/>
    <property type="match status" value="1"/>
</dbReference>
<dbReference type="Gene3D" id="3.30.70.890">
    <property type="entry name" value="GHMP kinase, C-terminal domain"/>
    <property type="match status" value="1"/>
</dbReference>
<comment type="function">
    <text evidence="10">Catalyzes the phosphorylation of the position 2 hydroxy group of 4-diphosphocytidyl-2C-methyl-D-erythritol.</text>
</comment>
<dbReference type="PANTHER" id="PTHR43527">
    <property type="entry name" value="4-DIPHOSPHOCYTIDYL-2-C-METHYL-D-ERYTHRITOL KINASE, CHLOROPLASTIC"/>
    <property type="match status" value="1"/>
</dbReference>
<comment type="pathway">
    <text evidence="10">Isoprenoid biosynthesis; isopentenyl diphosphate biosynthesis via DXP pathway; isopentenyl diphosphate from 1-deoxy-D-xylulose 5-phosphate: step 3/6.</text>
</comment>
<evidence type="ECO:0000259" key="12">
    <source>
        <dbReference type="Pfam" id="PF08544"/>
    </source>
</evidence>
<dbReference type="NCBIfam" id="TIGR00154">
    <property type="entry name" value="ispE"/>
    <property type="match status" value="1"/>
</dbReference>
<evidence type="ECO:0000256" key="4">
    <source>
        <dbReference type="ARBA" id="ARBA00022679"/>
    </source>
</evidence>
<evidence type="ECO:0000256" key="8">
    <source>
        <dbReference type="ARBA" id="ARBA00023229"/>
    </source>
</evidence>
<dbReference type="SUPFAM" id="SSF54211">
    <property type="entry name" value="Ribosomal protein S5 domain 2-like"/>
    <property type="match status" value="1"/>
</dbReference>
<dbReference type="InterPro" id="IPR020568">
    <property type="entry name" value="Ribosomal_Su5_D2-typ_SF"/>
</dbReference>
<dbReference type="InterPro" id="IPR014721">
    <property type="entry name" value="Ribsml_uS5_D2-typ_fold_subgr"/>
</dbReference>
<evidence type="ECO:0000256" key="9">
    <source>
        <dbReference type="ARBA" id="ARBA00032554"/>
    </source>
</evidence>
<protein>
    <recommendedName>
        <fullName evidence="3 10">4-diphosphocytidyl-2-C-methyl-D-erythritol kinase</fullName>
        <shortName evidence="10">CMK</shortName>
        <ecNumber evidence="2 10">2.7.1.148</ecNumber>
    </recommendedName>
    <alternativeName>
        <fullName evidence="9 10">4-(cytidine-5'-diphospho)-2-C-methyl-D-erythritol kinase</fullName>
    </alternativeName>
</protein>
<dbReference type="InterPro" id="IPR004424">
    <property type="entry name" value="IspE"/>
</dbReference>
<feature type="active site" evidence="10">
    <location>
        <position position="151"/>
    </location>
</feature>
<evidence type="ECO:0000256" key="6">
    <source>
        <dbReference type="ARBA" id="ARBA00022777"/>
    </source>
</evidence>
<dbReference type="NCBIfam" id="NF011202">
    <property type="entry name" value="PRK14608.1"/>
    <property type="match status" value="1"/>
</dbReference>
<dbReference type="Pfam" id="PF08544">
    <property type="entry name" value="GHMP_kinases_C"/>
    <property type="match status" value="1"/>
</dbReference>
<feature type="domain" description="GHMP kinase N-terminal" evidence="11">
    <location>
        <begin position="81"/>
        <end position="156"/>
    </location>
</feature>
<dbReference type="EMBL" id="JBHSCW010000001">
    <property type="protein sequence ID" value="MFC4350663.1"/>
    <property type="molecule type" value="Genomic_DNA"/>
</dbReference>
<dbReference type="InterPro" id="IPR006204">
    <property type="entry name" value="GHMP_kinase_N_dom"/>
</dbReference>
<dbReference type="EC" id="2.7.1.148" evidence="2 10"/>
<evidence type="ECO:0000313" key="13">
    <source>
        <dbReference type="EMBL" id="MFC4350663.1"/>
    </source>
</evidence>
<dbReference type="RefSeq" id="WP_382420992.1">
    <property type="nucleotide sequence ID" value="NZ_JBHSCW010000001.1"/>
</dbReference>
<accession>A0ABV8UHB8</accession>
<organism evidence="13 14">
    <name type="scientific">Fodinicurvata halophila</name>
    <dbReference type="NCBI Taxonomy" id="1419723"/>
    <lineage>
        <taxon>Bacteria</taxon>
        <taxon>Pseudomonadati</taxon>
        <taxon>Pseudomonadota</taxon>
        <taxon>Alphaproteobacteria</taxon>
        <taxon>Rhodospirillales</taxon>
        <taxon>Rhodovibrionaceae</taxon>
        <taxon>Fodinicurvata</taxon>
    </lineage>
</organism>
<dbReference type="GO" id="GO:0050515">
    <property type="term" value="F:4-(cytidine 5'-diphospho)-2-C-methyl-D-erythritol kinase activity"/>
    <property type="evidence" value="ECO:0007669"/>
    <property type="project" value="UniProtKB-EC"/>
</dbReference>
<proteinExistence type="inferred from homology"/>
<dbReference type="Pfam" id="PF00288">
    <property type="entry name" value="GHMP_kinases_N"/>
    <property type="match status" value="1"/>
</dbReference>
<evidence type="ECO:0000256" key="7">
    <source>
        <dbReference type="ARBA" id="ARBA00022840"/>
    </source>
</evidence>
<dbReference type="SUPFAM" id="SSF55060">
    <property type="entry name" value="GHMP Kinase, C-terminal domain"/>
    <property type="match status" value="1"/>
</dbReference>
<dbReference type="PANTHER" id="PTHR43527:SF2">
    <property type="entry name" value="4-DIPHOSPHOCYTIDYL-2-C-METHYL-D-ERYTHRITOL KINASE, CHLOROPLASTIC"/>
    <property type="match status" value="1"/>
</dbReference>